<dbReference type="GeneID" id="40652"/>
<reference evidence="2 4" key="1">
    <citation type="journal article" date="2000" name="Science">
        <title>The genome sequence of Drosophila melanogaster.</title>
        <authorList>
            <person name="Adams M.D."/>
            <person name="Celniker S.E."/>
            <person name="Holt R.A."/>
            <person name="Evans C.A."/>
            <person name="Gocayne J.D."/>
            <person name="Amanatides P.G."/>
            <person name="Scherer S.E."/>
            <person name="Li P.W."/>
            <person name="Hoskins R.A."/>
            <person name="Galle R.F."/>
            <person name="George R.A."/>
            <person name="Lewis S.E."/>
            <person name="Richards S."/>
            <person name="Ashburner M."/>
            <person name="Henderson S.N."/>
            <person name="Sutton G.G."/>
            <person name="Wortman J.R."/>
            <person name="Yandell M.D."/>
            <person name="Zhang Q."/>
            <person name="Chen L.X."/>
            <person name="Brandon R.C."/>
            <person name="Rogers Y.H."/>
            <person name="Blazej R.G."/>
            <person name="Champe M."/>
            <person name="Pfeiffer B.D."/>
            <person name="Wan K.H."/>
            <person name="Doyle C."/>
            <person name="Baxter E.G."/>
            <person name="Helt G."/>
            <person name="Nelson C.R."/>
            <person name="Gabor G.L."/>
            <person name="Abril J.F."/>
            <person name="Agbayani A."/>
            <person name="An H.J."/>
            <person name="Andrews-Pfannkoch C."/>
            <person name="Baldwin D."/>
            <person name="Ballew R.M."/>
            <person name="Basu A."/>
            <person name="Baxendale J."/>
            <person name="Bayraktaroglu L."/>
            <person name="Beasley E.M."/>
            <person name="Beeson K.Y."/>
            <person name="Benos P.V."/>
            <person name="Berman B.P."/>
            <person name="Bhandari D."/>
            <person name="Bolshakov S."/>
            <person name="Borkova D."/>
            <person name="Botchan M.R."/>
            <person name="Bouck J."/>
            <person name="Brokstein P."/>
            <person name="Brottier P."/>
            <person name="Burtis K.C."/>
            <person name="Busam D.A."/>
            <person name="Butler H."/>
            <person name="Cadieu E."/>
            <person name="Center A."/>
            <person name="Chandra I."/>
            <person name="Cherry J.M."/>
            <person name="Cawley S."/>
            <person name="Dahlke C."/>
            <person name="Davenport L.B."/>
            <person name="Davies P."/>
            <person name="de Pablos B."/>
            <person name="Delcher A."/>
            <person name="Deng Z."/>
            <person name="Mays A.D."/>
            <person name="Dew I."/>
            <person name="Dietz S.M."/>
            <person name="Dodson K."/>
            <person name="Doup L.E."/>
            <person name="Downes M."/>
            <person name="Dugan-Rocha S."/>
            <person name="Dunkov B.C."/>
            <person name="Dunn P."/>
            <person name="Durbin K.J."/>
            <person name="Evangelista C.C."/>
            <person name="Ferraz C."/>
            <person name="Ferriera S."/>
            <person name="Fleischmann W."/>
            <person name="Fosler C."/>
            <person name="Gabrielian A.E."/>
            <person name="Garg N.S."/>
            <person name="Gelbart W.M."/>
            <person name="Glasser K."/>
            <person name="Glodek A."/>
            <person name="Gong F."/>
            <person name="Gorrell J.H."/>
            <person name="Gu Z."/>
            <person name="Guan P."/>
            <person name="Harris M."/>
            <person name="Harris N.L."/>
            <person name="Harvey D."/>
            <person name="Heiman T.J."/>
            <person name="Hernandez J.R."/>
            <person name="Houck J."/>
            <person name="Hostin D."/>
            <person name="Houston K.A."/>
            <person name="Howland T.J."/>
            <person name="Wei M.H."/>
            <person name="Ibegwam C."/>
            <person name="Jalali M."/>
            <person name="Kalush F."/>
            <person name="Karpen G.H."/>
            <person name="Ke Z."/>
            <person name="Kennison J.A."/>
            <person name="Ketchum K.A."/>
            <person name="Kimmel B.E."/>
            <person name="Kodira C.D."/>
            <person name="Kraft C."/>
            <person name="Kravitz S."/>
            <person name="Kulp D."/>
            <person name="Lai Z."/>
            <person name="Lasko P."/>
            <person name="Lei Y."/>
            <person name="Levitsky A.A."/>
            <person name="Li J."/>
            <person name="Li Z."/>
            <person name="Liang Y."/>
            <person name="Lin X."/>
            <person name="Liu X."/>
            <person name="Mattei B."/>
            <person name="McIntosh T.C."/>
            <person name="McLeod M.P."/>
            <person name="McPherson D."/>
            <person name="Merkulov G."/>
            <person name="Milshina N.V."/>
            <person name="Mobarry C."/>
            <person name="Morris J."/>
            <person name="Moshrefi A."/>
            <person name="Mount S.M."/>
            <person name="Moy M."/>
            <person name="Murphy B."/>
            <person name="Murphy L."/>
            <person name="Muzny D.M."/>
            <person name="Nelson D.L."/>
            <person name="Nelson D.R."/>
            <person name="Nelson K.A."/>
            <person name="Nixon K."/>
            <person name="Nusskern D.R."/>
            <person name="Pacleb J.M."/>
            <person name="Palazzolo M."/>
            <person name="Pittman G.S."/>
            <person name="Pan S."/>
            <person name="Pollard J."/>
            <person name="Puri V."/>
            <person name="Reese M.G."/>
            <person name="Reinert K."/>
            <person name="Remington K."/>
            <person name="Saunders R.D."/>
            <person name="Scheeler F."/>
            <person name="Shen H."/>
            <person name="Shue B.C."/>
            <person name="Siden-Kiamos I."/>
            <person name="Simpson M."/>
            <person name="Skupski M.P."/>
            <person name="Smith T."/>
            <person name="Spier E."/>
            <person name="Spradling A.C."/>
            <person name="Stapleton M."/>
            <person name="Strong R."/>
            <person name="Sun E."/>
            <person name="Svirskas R."/>
            <person name="Tector C."/>
            <person name="Turner R."/>
            <person name="Venter E."/>
            <person name="Wang A.H."/>
            <person name="Wang X."/>
            <person name="Wang Z.Y."/>
            <person name="Wassarman D.A."/>
            <person name="Weinstock G.M."/>
            <person name="Weissenbach J."/>
            <person name="Williams S.M."/>
            <person name="WoodageT"/>
            <person name="Worley K.C."/>
            <person name="Wu D."/>
            <person name="Yang S."/>
            <person name="Yao Q.A."/>
            <person name="Ye J."/>
            <person name="Yeh R.F."/>
            <person name="Zaveri J.S."/>
            <person name="Zhan M."/>
            <person name="Zhang G."/>
            <person name="Zhao Q."/>
            <person name="Zheng L."/>
            <person name="Zheng X.H."/>
            <person name="Zhong F.N."/>
            <person name="Zhong W."/>
            <person name="Zhou X."/>
            <person name="Zhu S."/>
            <person name="Zhu X."/>
            <person name="Smith H.O."/>
            <person name="Gibbs R.A."/>
            <person name="Myers E.W."/>
            <person name="Rubin G.M."/>
            <person name="Venter J.C."/>
        </authorList>
    </citation>
    <scope>NUCLEOTIDE SEQUENCE [LARGE SCALE GENOMIC DNA]</scope>
    <source>
        <strain evidence="4">Berkeley</strain>
    </source>
</reference>
<reference evidence="2" key="13">
    <citation type="journal article" date="2015" name="G3 (Bethesda)">
        <title>Gene Model Annotations for Drosophila melanogaster: The Rule-Benders.</title>
        <authorList>
            <consortium name="FlyBase Consortium"/>
            <person name="Crosby M.A."/>
            <person name="Gramates L.S."/>
            <person name="Dos Santos G."/>
            <person name="Matthews B.B."/>
            <person name="St Pierre S.E."/>
            <person name="Zhou P."/>
            <person name="Schroeder A.J."/>
            <person name="Falls K."/>
            <person name="Emmert D.B."/>
            <person name="Russo S.M."/>
            <person name="Gelbart W.M."/>
            <person name="null"/>
        </authorList>
    </citation>
    <scope>NUCLEOTIDE SEQUENCE</scope>
</reference>
<proteinExistence type="evidence at transcript level"/>
<reference evidence="2" key="15">
    <citation type="submission" date="2023-12" db="EMBL/GenBank/DDBJ databases">
        <authorList>
            <consortium name="FlyBase"/>
        </authorList>
    </citation>
    <scope>NUCLEOTIDE SEQUENCE</scope>
</reference>
<reference evidence="2" key="8">
    <citation type="submission" date="2006-08" db="EMBL/GenBank/DDBJ databases">
        <authorList>
            <person name="Celniker S."/>
            <person name="Carlson J."/>
            <person name="Wan K."/>
            <person name="Frise E."/>
            <person name="Hoskins R."/>
            <person name="Park S."/>
            <person name="Svirskas R."/>
            <person name="Rubin G."/>
        </authorList>
    </citation>
    <scope>NUCLEOTIDE SEQUENCE</scope>
</reference>
<dbReference type="ExpressionAtlas" id="C4IXW2">
    <property type="expression patterns" value="baseline and differential"/>
</dbReference>
<sequence length="77" mass="7825">MWSSTISPTNSKKLLIGSTRSVDYVGDSARTAAGNIKTGAAAAAGAKGSKSKATATAPTTKISIEMELHIQNKCISA</sequence>
<reference evidence="2 4" key="5">
    <citation type="journal article" date="2002" name="Genome Biol.">
        <title>Heterochromatic sequences in a Drosophila whole-genome shotgun assembly.</title>
        <authorList>
            <person name="Hoskins R.A."/>
            <person name="Smith C.D."/>
            <person name="Carlson J.W."/>
            <person name="Carvalho A.B."/>
            <person name="Halpern A."/>
            <person name="Kaminker J.S."/>
            <person name="Kennedy C."/>
            <person name="Mungall C.J."/>
            <person name="Sullivan B.A."/>
            <person name="Sutton G.G."/>
            <person name="Yasuhara J.C."/>
            <person name="Wakimoto B.T."/>
            <person name="Myers E.W."/>
            <person name="Celniker S.E."/>
            <person name="Rubin G.M."/>
            <person name="Karpen G.H."/>
        </authorList>
    </citation>
    <scope>NUCLEOTIDE SEQUENCE [LARGE SCALE GENOMIC DNA]</scope>
    <source>
        <strain evidence="4">Berkeley</strain>
    </source>
</reference>
<reference evidence="1" key="11">
    <citation type="submission" date="2011-08" db="EMBL/GenBank/DDBJ databases">
        <authorList>
            <person name="Carlson J."/>
            <person name="Booth B."/>
            <person name="Frise E."/>
            <person name="Park S."/>
            <person name="Wan K."/>
            <person name="Yu C."/>
            <person name="Celniker S."/>
        </authorList>
    </citation>
    <scope>NUCLEOTIDE SEQUENCE</scope>
    <source>
        <strain evidence="1">Berkeley</strain>
    </source>
</reference>
<dbReference type="VEuPathDB" id="VectorBase:FBgn0037326"/>
<reference evidence="2" key="14">
    <citation type="journal article" date="2015" name="Genome Res.">
        <title>The Release 6 reference sequence of the Drosophila melanogaster genome.</title>
        <authorList>
            <person name="Hoskins R.A."/>
            <person name="Carlson J.W."/>
            <person name="Wan K.H."/>
            <person name="Park S."/>
            <person name="Mendez I."/>
            <person name="Galle S.E."/>
            <person name="Booth B.W."/>
            <person name="Pfeiffer B.D."/>
            <person name="George R.A."/>
            <person name="Svirskas R."/>
            <person name="Krzywinski M."/>
            <person name="Schein J."/>
            <person name="Accardo M.C."/>
            <person name="Damia E."/>
            <person name="Messina G."/>
            <person name="Mendez-Lago M."/>
            <person name="de Pablos B."/>
            <person name="Demakova O.V."/>
            <person name="Andreyeva E.N."/>
            <person name="Boldyreva L.V."/>
            <person name="Marra M."/>
            <person name="Carvalho A.B."/>
            <person name="Dimitri P."/>
            <person name="Villasante A."/>
            <person name="Zhimulev I.F."/>
            <person name="Rubin G.M."/>
            <person name="Karpen G.H."/>
            <person name="Celniker S.E."/>
        </authorList>
    </citation>
    <scope>NUCLEOTIDE SEQUENCE</scope>
</reference>
<reference evidence="4" key="2">
    <citation type="journal article" date="2002" name="Genome Biol.">
        <title>Finishing a whole-genome shotgun: release 3 of the Drosophila melanogaster euchromatic genome sequence.</title>
        <authorList>
            <person name="Celniker S.E."/>
            <person name="Wheeler D.A."/>
            <person name="Kronmiller B."/>
            <person name="Carlson J.W."/>
            <person name="Halpern A."/>
            <person name="Patel S."/>
            <person name="Adams M."/>
            <person name="Champe M."/>
            <person name="Dugan S.P."/>
            <person name="Frise E."/>
            <person name="Hodgson A."/>
            <person name="George R.A."/>
            <person name="Hoskins R.A."/>
            <person name="Laverty T."/>
            <person name="Muzny D.M."/>
            <person name="Nelson C.R."/>
            <person name="Pacleb J.M."/>
            <person name="Park S."/>
            <person name="Pfeiffer B.D."/>
            <person name="Richards S."/>
            <person name="Sodergren E.J."/>
            <person name="Svirskas R."/>
            <person name="Tabor P.E."/>
            <person name="Wan K."/>
            <person name="Stapleton M."/>
            <person name="Sutton G.G."/>
            <person name="Venter C."/>
            <person name="Weinstock G."/>
            <person name="Scherer S.E."/>
            <person name="Myers E.W."/>
            <person name="Gibbs R.A."/>
            <person name="Rubin G.M."/>
        </authorList>
    </citation>
    <scope>NUCLEOTIDE SEQUENCE [LARGE SCALE GENOMIC DNA]</scope>
    <source>
        <strain evidence="4">Berkeley</strain>
    </source>
</reference>
<keyword evidence="4" id="KW-1185">Reference proteome</keyword>
<organism evidence="1">
    <name type="scientific">Drosophila melanogaster</name>
    <name type="common">Fruit fly</name>
    <dbReference type="NCBI Taxonomy" id="7227"/>
    <lineage>
        <taxon>Eukaryota</taxon>
        <taxon>Metazoa</taxon>
        <taxon>Ecdysozoa</taxon>
        <taxon>Arthropoda</taxon>
        <taxon>Hexapoda</taxon>
        <taxon>Insecta</taxon>
        <taxon>Pterygota</taxon>
        <taxon>Neoptera</taxon>
        <taxon>Endopterygota</taxon>
        <taxon>Diptera</taxon>
        <taxon>Brachycera</taxon>
        <taxon>Muscomorpha</taxon>
        <taxon>Ephydroidea</taxon>
        <taxon>Drosophilidae</taxon>
        <taxon>Drosophila</taxon>
        <taxon>Sophophora</taxon>
    </lineage>
</organism>
<dbReference type="RefSeq" id="NP_001303485.1">
    <property type="nucleotide sequence ID" value="NM_001316556.1"/>
</dbReference>
<name>C4IXW2_DROME</name>
<dbReference type="Proteomes" id="UP000000803">
    <property type="component" value="Chromosome 3R"/>
</dbReference>
<protein>
    <submittedName>
        <fullName evidence="1">LP15878p1</fullName>
    </submittedName>
    <submittedName>
        <fullName evidence="2">Uncharacterized protein, isoform D</fullName>
    </submittedName>
</protein>
<dbReference type="HOGENOM" id="CLU_041217_9_3_1"/>
<accession>C4IXW2</accession>
<reference evidence="2 4" key="10">
    <citation type="journal article" date="2007" name="Science">
        <title>Sequence finishing and mapping of Drosophila melanogaster heterochromatin.</title>
        <authorList>
            <person name="Hoskins R.A."/>
            <person name="Carlson J.W."/>
            <person name="Kennedy C."/>
            <person name="Acevedo D."/>
            <person name="Evans-Holm M."/>
            <person name="Frise E."/>
            <person name="Wan K.H."/>
            <person name="Park S."/>
            <person name="Mendez-Lago M."/>
            <person name="Rossi F."/>
            <person name="Villasante A."/>
            <person name="Dimitri P."/>
            <person name="Karpen G.H."/>
            <person name="Celniker S.E."/>
        </authorList>
    </citation>
    <scope>NUCLEOTIDE SEQUENCE [LARGE SCALE GENOMIC DNA]</scope>
    <source>
        <strain evidence="4">Berkeley</strain>
    </source>
</reference>
<dbReference type="Bgee" id="FBgn0037326">
    <property type="expression patterns" value="Expressed in distal medullary amacrine neuron Dm9 in insect head and 102 other cell types or tissues"/>
</dbReference>
<reference evidence="2 4" key="6">
    <citation type="journal article" date="2005" name="PLoS Comput. Biol.">
        <title>Combined evidence annotation of transposable elements in genome sequences.</title>
        <authorList>
            <person name="Quesneville H."/>
            <person name="Bergman C.M."/>
            <person name="Andrieu O."/>
            <person name="Autard D."/>
            <person name="Nouaud D."/>
            <person name="Ashburner M."/>
            <person name="Anxolabehere D."/>
        </authorList>
    </citation>
    <scope>NUCLEOTIDE SEQUENCE [LARGE SCALE GENOMIC DNA]</scope>
    <source>
        <strain evidence="4">Berkeley</strain>
    </source>
</reference>
<dbReference type="AlphaFoldDB" id="C4IXW2"/>
<dbReference type="OrthoDB" id="299781at2759"/>
<reference evidence="1" key="7">
    <citation type="submission" date="2005-03" db="EMBL/GenBank/DDBJ databases">
        <authorList>
            <person name="Stapleton M."/>
            <person name="Carlson J."/>
            <person name="Chavez C."/>
            <person name="Frise E."/>
            <person name="George R."/>
            <person name="Pacleb J."/>
            <person name="Park S."/>
            <person name="Wan K."/>
            <person name="Yu C."/>
            <person name="Rubin G.M."/>
            <person name="Celniker S."/>
        </authorList>
    </citation>
    <scope>NUCLEOTIDE SEQUENCE</scope>
    <source>
        <strain evidence="1">Berkeley</strain>
    </source>
</reference>
<reference evidence="2 4" key="9">
    <citation type="journal article" date="2007" name="Science">
        <title>The Release 5.1 annotation of Drosophila melanogaster heterochromatin.</title>
        <authorList>
            <person name="Smith C.D."/>
            <person name="Shu S."/>
            <person name="Mungall C.J."/>
            <person name="Karpen G.H."/>
        </authorList>
    </citation>
    <scope>NUCLEOTIDE SEQUENCE [LARGE SCALE GENOMIC DNA]</scope>
    <source>
        <strain evidence="4">Berkeley</strain>
    </source>
</reference>
<evidence type="ECO:0000313" key="4">
    <source>
        <dbReference type="Proteomes" id="UP000000803"/>
    </source>
</evidence>
<dbReference type="EMBL" id="BT021353">
    <property type="protein sequence ID" value="ACR44252.1"/>
    <property type="molecule type" value="mRNA"/>
</dbReference>
<dbReference type="OMA" id="IEMEIHI"/>
<dbReference type="FlyBase" id="FBgn0037326">
    <property type="gene designation" value="CG14669"/>
</dbReference>
<dbReference type="BioGRID-ORCS" id="40652">
    <property type="hits" value="0 hits in 3 CRISPR screens"/>
</dbReference>
<evidence type="ECO:0000313" key="3">
    <source>
        <dbReference type="FlyBase" id="FBgn0037326"/>
    </source>
</evidence>
<reference evidence="2" key="12">
    <citation type="journal article" date="2015" name="G3 (Bethesda)">
        <title>Gene Model Annotations for Drosophila melanogaster: Impact of High-Throughput Data.</title>
        <authorList>
            <consortium name="FlyBase Consortium"/>
            <person name="Matthews B.B."/>
            <person name="Dos Santos G."/>
            <person name="Crosby M.A."/>
            <person name="Emmert D.B."/>
            <person name="St Pierre S.E."/>
            <person name="Gramates L.S."/>
            <person name="Zhou P."/>
            <person name="Schroeder A.J."/>
            <person name="Falls K."/>
            <person name="Strelets V."/>
            <person name="Russo S.M."/>
            <person name="Gelbart W.M."/>
            <person name="null"/>
        </authorList>
    </citation>
    <scope>NUCLEOTIDE SEQUENCE</scope>
</reference>
<evidence type="ECO:0000313" key="2">
    <source>
        <dbReference type="EMBL" id="ALI30531.1"/>
    </source>
</evidence>
<evidence type="ECO:0000313" key="1">
    <source>
        <dbReference type="EMBL" id="ACR44252.1"/>
    </source>
</evidence>
<reference evidence="4" key="4">
    <citation type="journal article" date="2002" name="Genome Biol.">
        <title>The transposable elements of the Drosophila melanogaster euchromatin: a genomics perspective.</title>
        <authorList>
            <person name="Kaminker J.S."/>
            <person name="Bergman C.M."/>
            <person name="Kronmiller B."/>
            <person name="Carlson J."/>
            <person name="Svirskas R."/>
            <person name="Patel S."/>
            <person name="Frise E."/>
            <person name="Wheeler D.A."/>
            <person name="Lewis S.E."/>
            <person name="Rubin G.M."/>
            <person name="Ashburner M."/>
            <person name="Celniker S.E."/>
        </authorList>
    </citation>
    <scope>NUCLEOTIDE SEQUENCE [LARGE SCALE GENOMIC DNA]</scope>
    <source>
        <strain evidence="4">Berkeley</strain>
    </source>
</reference>
<dbReference type="AGR" id="FB:FBgn0037326"/>
<reference evidence="4" key="3">
    <citation type="journal article" date="2002" name="Genome Biol.">
        <title>Annotation of the Drosophila melanogaster euchromatic genome: a systematic review.</title>
        <authorList>
            <person name="Misra S."/>
            <person name="Crosby M.A."/>
            <person name="Mungall C.J."/>
            <person name="Matthews B.B."/>
            <person name="Campbell K.S."/>
            <person name="Hradecky P."/>
            <person name="Huang Y."/>
            <person name="Kaminker J.S."/>
            <person name="Millburn G.H."/>
            <person name="Prochnik S.E."/>
            <person name="Smith C.D."/>
            <person name="Tupy J.L."/>
            <person name="Whitfied E.J."/>
            <person name="Bayraktaroglu L."/>
            <person name="Berman B.P."/>
            <person name="Bettencourt B.R."/>
            <person name="Celniker S.E."/>
            <person name="de Grey A.D."/>
            <person name="Drysdale R.A."/>
            <person name="Harris N.L."/>
            <person name="Richter J."/>
            <person name="Russo S."/>
            <person name="Schroeder A.J."/>
            <person name="Shu S.Q."/>
            <person name="Stapleton M."/>
            <person name="Yamada C."/>
            <person name="Ashburner M."/>
            <person name="Gelbart W.M."/>
            <person name="Rubin G.M."/>
            <person name="Lewis S.E."/>
        </authorList>
    </citation>
    <scope>GENOME REANNOTATION</scope>
    <source>
        <strain evidence="4">Berkeley</strain>
    </source>
</reference>
<dbReference type="EMBL" id="AE014297">
    <property type="protein sequence ID" value="ALI30531.1"/>
    <property type="molecule type" value="Genomic_DNA"/>
</dbReference>
<gene>
    <name evidence="1" type="primary">CG14669-RA</name>
    <name evidence="2" type="synonym">Dmel\CG14669</name>
    <name evidence="2" type="synonym">Q9VNB7</name>
    <name evidence="2 3" type="ORF">CG14669</name>
    <name evidence="2" type="ORF">Dmel_CG14669</name>
</gene>
<reference evidence="2" key="16">
    <citation type="submission" date="2024-06" db="EMBL/GenBank/DDBJ databases">
        <title>Drosophila melanogaster release 4 sequence.</title>
        <authorList>
            <consortium name="Berkeley Drosophila Genome Project"/>
            <person name="Celniker S."/>
            <person name="Carlson J."/>
            <person name="Wan K."/>
            <person name="Pfeiffer B."/>
            <person name="Frise E."/>
            <person name="George R."/>
            <person name="Hoskins R."/>
            <person name="Stapleton M."/>
            <person name="Pacleb J."/>
            <person name="Park S."/>
            <person name="Svirskas R."/>
            <person name="Smith E."/>
            <person name="Yu C."/>
            <person name="Rubin G."/>
        </authorList>
    </citation>
    <scope>NUCLEOTIDE SEQUENCE</scope>
</reference>